<comment type="caution">
    <text evidence="2">The sequence shown here is derived from an EMBL/GenBank/DDBJ whole genome shotgun (WGS) entry which is preliminary data.</text>
</comment>
<proteinExistence type="predicted"/>
<dbReference type="InterPro" id="IPR016181">
    <property type="entry name" value="Acyl_CoA_acyltransferase"/>
</dbReference>
<feature type="domain" description="N-acetyltransferase" evidence="1">
    <location>
        <begin position="149"/>
        <end position="292"/>
    </location>
</feature>
<sequence length="292" mass="32849">MVPHPRIGPLVLDRLSPGDLPEAFGWLDRDPVLNVYLIALLLRDALAAPRDEYWGVRRDGELTALLHIGNPSGAVLPLGDDPAALRLIAERVRLRLPALPRRFQVIGPRAAVLATLEPIARAGLSPRLERRQVYMALEPRALPPFPRLPELTTARPEDFELLHESGARLRREELEEDPRQVDPAGYRRRVEEECRDGHAWLWRDQAGLCFRASVSAITGDAAQVSGVYTPPERRDQGLARRGLSELCARLFERSRAACLFVNDFNAPALALYRRLGFVERAAWYSAFFDTGR</sequence>
<evidence type="ECO:0000313" key="2">
    <source>
        <dbReference type="EMBL" id="TMQ73985.1"/>
    </source>
</evidence>
<keyword evidence="2" id="KW-0808">Transferase</keyword>
<organism evidence="2 3">
    <name type="scientific">Eiseniibacteriota bacterium</name>
    <dbReference type="NCBI Taxonomy" id="2212470"/>
    <lineage>
        <taxon>Bacteria</taxon>
        <taxon>Candidatus Eiseniibacteriota</taxon>
    </lineage>
</organism>
<dbReference type="EMBL" id="VBPB01000024">
    <property type="protein sequence ID" value="TMQ73985.1"/>
    <property type="molecule type" value="Genomic_DNA"/>
</dbReference>
<dbReference type="Gene3D" id="3.40.630.30">
    <property type="match status" value="1"/>
</dbReference>
<evidence type="ECO:0000259" key="1">
    <source>
        <dbReference type="PROSITE" id="PS51186"/>
    </source>
</evidence>
<dbReference type="SUPFAM" id="SSF55729">
    <property type="entry name" value="Acyl-CoA N-acyltransferases (Nat)"/>
    <property type="match status" value="1"/>
</dbReference>
<dbReference type="InterPro" id="IPR000182">
    <property type="entry name" value="GNAT_dom"/>
</dbReference>
<name>A0A538UDJ7_UNCEI</name>
<evidence type="ECO:0000313" key="3">
    <source>
        <dbReference type="Proteomes" id="UP000319771"/>
    </source>
</evidence>
<protein>
    <submittedName>
        <fullName evidence="2">GNAT family N-acetyltransferase</fullName>
    </submittedName>
</protein>
<accession>A0A538UDJ7</accession>
<dbReference type="AlphaFoldDB" id="A0A538UDJ7"/>
<reference evidence="2 3" key="1">
    <citation type="journal article" date="2019" name="Nat. Microbiol.">
        <title>Mediterranean grassland soil C-N compound turnover is dependent on rainfall and depth, and is mediated by genomically divergent microorganisms.</title>
        <authorList>
            <person name="Diamond S."/>
            <person name="Andeer P.F."/>
            <person name="Li Z."/>
            <person name="Crits-Christoph A."/>
            <person name="Burstein D."/>
            <person name="Anantharaman K."/>
            <person name="Lane K.R."/>
            <person name="Thomas B.C."/>
            <person name="Pan C."/>
            <person name="Northen T.R."/>
            <person name="Banfield J.F."/>
        </authorList>
    </citation>
    <scope>NUCLEOTIDE SEQUENCE [LARGE SCALE GENOMIC DNA]</scope>
    <source>
        <strain evidence="2">WS_11</strain>
    </source>
</reference>
<gene>
    <name evidence="2" type="ORF">E6K81_01885</name>
</gene>
<dbReference type="GO" id="GO:0016747">
    <property type="term" value="F:acyltransferase activity, transferring groups other than amino-acyl groups"/>
    <property type="evidence" value="ECO:0007669"/>
    <property type="project" value="InterPro"/>
</dbReference>
<dbReference type="Pfam" id="PF00583">
    <property type="entry name" value="Acetyltransf_1"/>
    <property type="match status" value="1"/>
</dbReference>
<dbReference type="Proteomes" id="UP000319771">
    <property type="component" value="Unassembled WGS sequence"/>
</dbReference>
<dbReference type="PROSITE" id="PS51186">
    <property type="entry name" value="GNAT"/>
    <property type="match status" value="1"/>
</dbReference>